<comment type="caution">
    <text evidence="8">The sequence shown here is derived from an EMBL/GenBank/DDBJ whole genome shotgun (WGS) entry which is preliminary data.</text>
</comment>
<dbReference type="PANTHER" id="PTHR10801:SF0">
    <property type="entry name" value="DELTA(24)-STEROL REDUCTASE"/>
    <property type="match status" value="1"/>
</dbReference>
<organism evidence="8 9">
    <name type="scientific">Exophiala sideris</name>
    <dbReference type="NCBI Taxonomy" id="1016849"/>
    <lineage>
        <taxon>Eukaryota</taxon>
        <taxon>Fungi</taxon>
        <taxon>Dikarya</taxon>
        <taxon>Ascomycota</taxon>
        <taxon>Pezizomycotina</taxon>
        <taxon>Eurotiomycetes</taxon>
        <taxon>Chaetothyriomycetidae</taxon>
        <taxon>Chaetothyriales</taxon>
        <taxon>Herpotrichiellaceae</taxon>
        <taxon>Exophiala</taxon>
    </lineage>
</organism>
<dbReference type="InterPro" id="IPR016166">
    <property type="entry name" value="FAD-bd_PCMH"/>
</dbReference>
<evidence type="ECO:0000256" key="3">
    <source>
        <dbReference type="ARBA" id="ARBA00022692"/>
    </source>
</evidence>
<dbReference type="Pfam" id="PF01565">
    <property type="entry name" value="FAD_binding_4"/>
    <property type="match status" value="1"/>
</dbReference>
<gene>
    <name evidence="8" type="ORF">LTR69_004046</name>
</gene>
<evidence type="ECO:0000259" key="7">
    <source>
        <dbReference type="PROSITE" id="PS51387"/>
    </source>
</evidence>
<evidence type="ECO:0000256" key="6">
    <source>
        <dbReference type="ARBA" id="ARBA00023136"/>
    </source>
</evidence>
<keyword evidence="3" id="KW-0812">Transmembrane</keyword>
<sequence>MDDPFGRLGISTQSENHKSTVLSLSRDVERFHASDIPFRIFHGNTNSTRPSVRTLAATIDISSLNHVLSVSTSERTCLVEPNVPMDALVAATLPHGLVPPVVPEFPGITVGGAFAGTAGESSSFKYGFFDRAVNWIEVILADGQVVAASNEQNQDLFYGMAGTFGTLGVTTLFEIRLIPARYFVQLSYMPVSGIEDAQEVIQGVADNEDMDFLDGIMFSPDEGVIMAGKMMDRNQADRKLAISTFGKPWDPWFYVHAEQSMSKNGAFDDEPNKTPKSKIHPAAYQDLIPLTDYLFRYDRGAFWTGRHAYTYFLTPFNRFTRWFLDSFMHTRVMYHALHRSGLMQRFIIQDMAVPNKNVPEFSAWLDSELSHIYPRWLCPLKTNETVSMHPHLAPAAQSTDDVLLNIGVWGPTPKHMRQVAVNRKIEHKLKSLHGMKWLYAQTFYTEDEFWQIYDRRWYEALRKKYRVEKLPSVYEKVRTKFDVNANAAPEGDVRLGIEQGFWSLWPFAGLYGVLSVLKGGDYLRKS</sequence>
<accession>A0ABR0JFG3</accession>
<evidence type="ECO:0000256" key="4">
    <source>
        <dbReference type="ARBA" id="ARBA00022989"/>
    </source>
</evidence>
<dbReference type="Proteomes" id="UP001345691">
    <property type="component" value="Unassembled WGS sequence"/>
</dbReference>
<evidence type="ECO:0000256" key="1">
    <source>
        <dbReference type="ARBA" id="ARBA00004167"/>
    </source>
</evidence>
<dbReference type="InterPro" id="IPR036318">
    <property type="entry name" value="FAD-bd_PCMH-like_sf"/>
</dbReference>
<dbReference type="SUPFAM" id="SSF56176">
    <property type="entry name" value="FAD-binding/transporter-associated domain-like"/>
    <property type="match status" value="1"/>
</dbReference>
<dbReference type="InterPro" id="IPR016169">
    <property type="entry name" value="FAD-bd_PCMH_sub2"/>
</dbReference>
<dbReference type="EMBL" id="JAVRRF010000007">
    <property type="protein sequence ID" value="KAK5063340.1"/>
    <property type="molecule type" value="Genomic_DNA"/>
</dbReference>
<evidence type="ECO:0000256" key="5">
    <source>
        <dbReference type="ARBA" id="ARBA00023002"/>
    </source>
</evidence>
<keyword evidence="6" id="KW-0472">Membrane</keyword>
<keyword evidence="9" id="KW-1185">Reference proteome</keyword>
<keyword evidence="5" id="KW-0560">Oxidoreductase</keyword>
<dbReference type="EC" id="1.3.1.72" evidence="2"/>
<evidence type="ECO:0000313" key="9">
    <source>
        <dbReference type="Proteomes" id="UP001345691"/>
    </source>
</evidence>
<dbReference type="PROSITE" id="PS51387">
    <property type="entry name" value="FAD_PCMH"/>
    <property type="match status" value="1"/>
</dbReference>
<comment type="subcellular location">
    <subcellularLocation>
        <location evidence="1">Membrane</location>
        <topology evidence="1">Single-pass membrane protein</topology>
    </subcellularLocation>
</comment>
<dbReference type="InterPro" id="IPR006094">
    <property type="entry name" value="Oxid_FAD_bind_N"/>
</dbReference>
<reference evidence="8 9" key="1">
    <citation type="submission" date="2023-08" db="EMBL/GenBank/DDBJ databases">
        <title>Black Yeasts Isolated from many extreme environments.</title>
        <authorList>
            <person name="Coleine C."/>
            <person name="Stajich J.E."/>
            <person name="Selbmann L."/>
        </authorList>
    </citation>
    <scope>NUCLEOTIDE SEQUENCE [LARGE SCALE GENOMIC DNA]</scope>
    <source>
        <strain evidence="8 9">CCFEE 6328</strain>
    </source>
</reference>
<protein>
    <recommendedName>
        <fullName evidence="2">Delta(24)-sterol reductase</fullName>
        <ecNumber evidence="2">1.3.1.72</ecNumber>
    </recommendedName>
</protein>
<dbReference type="PANTHER" id="PTHR10801">
    <property type="entry name" value="24-DEHYDROCHOLESTEROL REDUCTASE"/>
    <property type="match status" value="1"/>
</dbReference>
<dbReference type="Gene3D" id="3.30.465.10">
    <property type="match status" value="1"/>
</dbReference>
<evidence type="ECO:0000313" key="8">
    <source>
        <dbReference type="EMBL" id="KAK5063340.1"/>
    </source>
</evidence>
<feature type="domain" description="FAD-binding PCMH-type" evidence="7">
    <location>
        <begin position="1"/>
        <end position="180"/>
    </location>
</feature>
<proteinExistence type="predicted"/>
<dbReference type="InterPro" id="IPR040165">
    <property type="entry name" value="Diminuto-like"/>
</dbReference>
<evidence type="ECO:0000256" key="2">
    <source>
        <dbReference type="ARBA" id="ARBA00012405"/>
    </source>
</evidence>
<name>A0ABR0JFG3_9EURO</name>
<keyword evidence="4" id="KW-1133">Transmembrane helix</keyword>